<sequence length="75" mass="8299">MLPQVSAVCEVCAGCLCDKLSINALSCSNSSKVEYHQLRVHFFPRARRESIRSQIQTYEGITASSTIPVALILEK</sequence>
<evidence type="ECO:0000313" key="1">
    <source>
        <dbReference type="EMBL" id="CAG5112823.1"/>
    </source>
</evidence>
<gene>
    <name evidence="1" type="ORF">OKIOD_LOCUS15761</name>
</gene>
<name>A0ABN7T4R4_OIKDI</name>
<keyword evidence="2" id="KW-1185">Reference proteome</keyword>
<reference evidence="1 2" key="1">
    <citation type="submission" date="2021-04" db="EMBL/GenBank/DDBJ databases">
        <authorList>
            <person name="Bliznina A."/>
        </authorList>
    </citation>
    <scope>NUCLEOTIDE SEQUENCE [LARGE SCALE GENOMIC DNA]</scope>
</reference>
<evidence type="ECO:0000313" key="2">
    <source>
        <dbReference type="Proteomes" id="UP001158576"/>
    </source>
</evidence>
<accession>A0ABN7T4R4</accession>
<organism evidence="1 2">
    <name type="scientific">Oikopleura dioica</name>
    <name type="common">Tunicate</name>
    <dbReference type="NCBI Taxonomy" id="34765"/>
    <lineage>
        <taxon>Eukaryota</taxon>
        <taxon>Metazoa</taxon>
        <taxon>Chordata</taxon>
        <taxon>Tunicata</taxon>
        <taxon>Appendicularia</taxon>
        <taxon>Copelata</taxon>
        <taxon>Oikopleuridae</taxon>
        <taxon>Oikopleura</taxon>
    </lineage>
</organism>
<protein>
    <submittedName>
        <fullName evidence="1">Oidioi.mRNA.OKI2018_I69.chr2.g6996.t1.cds</fullName>
    </submittedName>
</protein>
<proteinExistence type="predicted"/>
<dbReference type="EMBL" id="OU015567">
    <property type="protein sequence ID" value="CAG5112823.1"/>
    <property type="molecule type" value="Genomic_DNA"/>
</dbReference>
<dbReference type="Proteomes" id="UP001158576">
    <property type="component" value="Chromosome 2"/>
</dbReference>